<proteinExistence type="predicted"/>
<evidence type="ECO:0000313" key="1">
    <source>
        <dbReference type="EMBL" id="KAJ4727413.1"/>
    </source>
</evidence>
<sequence>MDGFKTVWAFLGLVIISIMASSSYGNGISVSCMMMYDEGGVPAVYESNECLQWVLSTASLHNRTDDCQFAQLQGLREYQEDRISCDLHLRIPLPGKNGLEEVRLGVVAVFDGHGGEEASEMASNLLFNYFYLHYVFKMYKLMVQYKGDLTMAESKSLLLEVLKEALLSTIHDIDAKFTQEALENNLVSGSTATIIVMFDGQILVANVGDSKALIFSDKIQSGQDSEAVLSVIELTKDHHPDRDDERARIEVAGGSVIVRGGT</sequence>
<gene>
    <name evidence="1" type="ORF">OWV82_000516</name>
</gene>
<accession>A0ACC1YV61</accession>
<organism evidence="1 2">
    <name type="scientific">Melia azedarach</name>
    <name type="common">Chinaberry tree</name>
    <dbReference type="NCBI Taxonomy" id="155640"/>
    <lineage>
        <taxon>Eukaryota</taxon>
        <taxon>Viridiplantae</taxon>
        <taxon>Streptophyta</taxon>
        <taxon>Embryophyta</taxon>
        <taxon>Tracheophyta</taxon>
        <taxon>Spermatophyta</taxon>
        <taxon>Magnoliopsida</taxon>
        <taxon>eudicotyledons</taxon>
        <taxon>Gunneridae</taxon>
        <taxon>Pentapetalae</taxon>
        <taxon>rosids</taxon>
        <taxon>malvids</taxon>
        <taxon>Sapindales</taxon>
        <taxon>Meliaceae</taxon>
        <taxon>Melia</taxon>
    </lineage>
</organism>
<dbReference type="EMBL" id="CM051394">
    <property type="protein sequence ID" value="KAJ4727413.1"/>
    <property type="molecule type" value="Genomic_DNA"/>
</dbReference>
<comment type="caution">
    <text evidence="1">The sequence shown here is derived from an EMBL/GenBank/DDBJ whole genome shotgun (WGS) entry which is preliminary data.</text>
</comment>
<protein>
    <submittedName>
        <fullName evidence="1">Protein phosphatase 2C family protein</fullName>
    </submittedName>
</protein>
<evidence type="ECO:0000313" key="2">
    <source>
        <dbReference type="Proteomes" id="UP001164539"/>
    </source>
</evidence>
<keyword evidence="2" id="KW-1185">Reference proteome</keyword>
<dbReference type="Proteomes" id="UP001164539">
    <property type="component" value="Chromosome 1"/>
</dbReference>
<name>A0ACC1YV61_MELAZ</name>
<reference evidence="1 2" key="1">
    <citation type="journal article" date="2023" name="Science">
        <title>Complex scaffold remodeling in plant triterpene biosynthesis.</title>
        <authorList>
            <person name="De La Pena R."/>
            <person name="Hodgson H."/>
            <person name="Liu J.C."/>
            <person name="Stephenson M.J."/>
            <person name="Martin A.C."/>
            <person name="Owen C."/>
            <person name="Harkess A."/>
            <person name="Leebens-Mack J."/>
            <person name="Jimenez L.E."/>
            <person name="Osbourn A."/>
            <person name="Sattely E.S."/>
        </authorList>
    </citation>
    <scope>NUCLEOTIDE SEQUENCE [LARGE SCALE GENOMIC DNA]</scope>
    <source>
        <strain evidence="2">cv. JPN11</strain>
        <tissue evidence="1">Leaf</tissue>
    </source>
</reference>